<dbReference type="KEGG" id="tbk:HF295_02200"/>
<reference evidence="2 3" key="1">
    <citation type="submission" date="2020-04" db="EMBL/GenBank/DDBJ databases">
        <authorList>
            <person name="Zheng R.K."/>
            <person name="Sun C.M."/>
        </authorList>
    </citation>
    <scope>NUCLEOTIDE SEQUENCE [LARGE SCALE GENOMIC DNA]</scope>
    <source>
        <strain evidence="3">zrk29</strain>
    </source>
</reference>
<evidence type="ECO:0000256" key="1">
    <source>
        <dbReference type="SAM" id="Phobius"/>
    </source>
</evidence>
<evidence type="ECO:0000313" key="3">
    <source>
        <dbReference type="Proteomes" id="UP000512167"/>
    </source>
</evidence>
<keyword evidence="1" id="KW-1133">Transmembrane helix</keyword>
<organism evidence="2 3">
    <name type="scientific">Hujiaoplasma nucleasis</name>
    <dbReference type="NCBI Taxonomy" id="2725268"/>
    <lineage>
        <taxon>Bacteria</taxon>
        <taxon>Bacillati</taxon>
        <taxon>Mycoplasmatota</taxon>
        <taxon>Mollicutes</taxon>
        <taxon>Candidatus Izemoplasmatales</taxon>
        <taxon>Hujiaoplasmataceae</taxon>
        <taxon>Hujiaoplasma</taxon>
    </lineage>
</organism>
<dbReference type="RefSeq" id="WP_312032212.1">
    <property type="nucleotide sequence ID" value="NZ_CP051151.1"/>
</dbReference>
<proteinExistence type="predicted"/>
<gene>
    <name evidence="2" type="ORF">HF295_02200</name>
</gene>
<accession>A0A7L6N2P9</accession>
<protein>
    <recommendedName>
        <fullName evidence="4">DUF4044 domain-containing protein</fullName>
    </recommendedName>
</protein>
<keyword evidence="1" id="KW-0812">Transmembrane</keyword>
<evidence type="ECO:0008006" key="4">
    <source>
        <dbReference type="Google" id="ProtNLM"/>
    </source>
</evidence>
<dbReference type="EMBL" id="CP051151">
    <property type="protein sequence ID" value="QLY39732.1"/>
    <property type="molecule type" value="Genomic_DNA"/>
</dbReference>
<keyword evidence="3" id="KW-1185">Reference proteome</keyword>
<dbReference type="Proteomes" id="UP000512167">
    <property type="component" value="Chromosome"/>
</dbReference>
<sequence length="51" mass="5663">MANNKQVKEEIRTYNPTKSKFGKIILLILAVGMFLGILIAAVWSMIDVLLG</sequence>
<keyword evidence="1" id="KW-0472">Membrane</keyword>
<feature type="transmembrane region" description="Helical" evidence="1">
    <location>
        <begin position="21"/>
        <end position="46"/>
    </location>
</feature>
<evidence type="ECO:0000313" key="2">
    <source>
        <dbReference type="EMBL" id="QLY39732.1"/>
    </source>
</evidence>
<dbReference type="AlphaFoldDB" id="A0A7L6N2P9"/>
<name>A0A7L6N2P9_9MOLU</name>